<proteinExistence type="predicted"/>
<feature type="domain" description="Pterin-binding" evidence="1">
    <location>
        <begin position="81"/>
        <end position="134"/>
    </location>
</feature>
<evidence type="ECO:0000259" key="1">
    <source>
        <dbReference type="PROSITE" id="PS50972"/>
    </source>
</evidence>
<dbReference type="Proteomes" id="UP001055247">
    <property type="component" value="Unassembled WGS sequence"/>
</dbReference>
<comment type="caution">
    <text evidence="2">The sequence shown here is derived from an EMBL/GenBank/DDBJ whole genome shotgun (WGS) entry which is preliminary data.</text>
</comment>
<dbReference type="GO" id="GO:0042558">
    <property type="term" value="P:pteridine-containing compound metabolic process"/>
    <property type="evidence" value="ECO:0007669"/>
    <property type="project" value="InterPro"/>
</dbReference>
<name>A0AAV4ZFU7_9HYPH</name>
<reference evidence="2" key="1">
    <citation type="journal article" date="2016" name="Front. Microbiol.">
        <title>Genome Sequence of the Piezophilic, Mesophilic Sulfate-Reducing Bacterium Desulfovibrio indicus J2T.</title>
        <authorList>
            <person name="Cao J."/>
            <person name="Maignien L."/>
            <person name="Shao Z."/>
            <person name="Alain K."/>
            <person name="Jebbar M."/>
        </authorList>
    </citation>
    <scope>NUCLEOTIDE SEQUENCE</scope>
    <source>
        <strain evidence="2">DSM 16372</strain>
    </source>
</reference>
<sequence length="134" mass="14039">MVQGLAAGGGHRFVGCRRMLCNPRGSIGGNRHDAAVPRDRAVQRRNACGRTVYLLDRHGCLDAASNGHWPKIIEPAPVAGFLTPGALLAVMAVAITRALTALSVRHAIDEASGQIQKAAKVLDVAAGATIPSQW</sequence>
<evidence type="ECO:0000313" key="3">
    <source>
        <dbReference type="Proteomes" id="UP001055247"/>
    </source>
</evidence>
<evidence type="ECO:0000313" key="2">
    <source>
        <dbReference type="EMBL" id="GJD87291.1"/>
    </source>
</evidence>
<dbReference type="PROSITE" id="PS50972">
    <property type="entry name" value="PTERIN_BINDING"/>
    <property type="match status" value="1"/>
</dbReference>
<organism evidence="2 3">
    <name type="scientific">Methylobacterium hispanicum</name>
    <dbReference type="NCBI Taxonomy" id="270350"/>
    <lineage>
        <taxon>Bacteria</taxon>
        <taxon>Pseudomonadati</taxon>
        <taxon>Pseudomonadota</taxon>
        <taxon>Alphaproteobacteria</taxon>
        <taxon>Hyphomicrobiales</taxon>
        <taxon>Methylobacteriaceae</taxon>
        <taxon>Methylobacterium</taxon>
    </lineage>
</organism>
<reference evidence="2" key="2">
    <citation type="submission" date="2021-08" db="EMBL/GenBank/DDBJ databases">
        <authorList>
            <person name="Tani A."/>
            <person name="Ola A."/>
            <person name="Ogura Y."/>
            <person name="Katsura K."/>
            <person name="Hayashi T."/>
        </authorList>
    </citation>
    <scope>NUCLEOTIDE SEQUENCE</scope>
    <source>
        <strain evidence="2">DSM 16372</strain>
    </source>
</reference>
<dbReference type="InterPro" id="IPR000489">
    <property type="entry name" value="Pterin-binding_dom"/>
</dbReference>
<dbReference type="RefSeq" id="WP_238229543.1">
    <property type="nucleotide sequence ID" value="NZ_BPQO01000002.1"/>
</dbReference>
<keyword evidence="3" id="KW-1185">Reference proteome</keyword>
<dbReference type="EMBL" id="BPQO01000002">
    <property type="protein sequence ID" value="GJD87291.1"/>
    <property type="molecule type" value="Genomic_DNA"/>
</dbReference>
<protein>
    <recommendedName>
        <fullName evidence="1">Pterin-binding domain-containing protein</fullName>
    </recommendedName>
</protein>
<accession>A0AAV4ZFU7</accession>
<gene>
    <name evidence="2" type="ORF">BHAOGJBA_0791</name>
</gene>
<dbReference type="AlphaFoldDB" id="A0AAV4ZFU7"/>